<evidence type="ECO:0000313" key="3">
    <source>
        <dbReference type="EMBL" id="USY21112.1"/>
    </source>
</evidence>
<proteinExistence type="predicted"/>
<reference evidence="3" key="1">
    <citation type="submission" date="2022-06" db="EMBL/GenBank/DDBJ databases">
        <authorList>
            <person name="Ping M."/>
        </authorList>
    </citation>
    <scope>NUCLEOTIDE SEQUENCE</scope>
    <source>
        <strain evidence="3">JCM11759T</strain>
    </source>
</reference>
<dbReference type="Pfam" id="PF14594">
    <property type="entry name" value="Sipho_Gp37"/>
    <property type="match status" value="1"/>
</dbReference>
<dbReference type="RefSeq" id="WP_254420061.1">
    <property type="nucleotide sequence ID" value="NZ_BAAAJB010000020.1"/>
</dbReference>
<dbReference type="EMBL" id="CP099837">
    <property type="protein sequence ID" value="USY21112.1"/>
    <property type="molecule type" value="Genomic_DNA"/>
</dbReference>
<feature type="region of interest" description="Disordered" evidence="1">
    <location>
        <begin position="349"/>
        <end position="369"/>
    </location>
</feature>
<evidence type="ECO:0000259" key="2">
    <source>
        <dbReference type="Pfam" id="PF14594"/>
    </source>
</evidence>
<evidence type="ECO:0000256" key="1">
    <source>
        <dbReference type="SAM" id="MobiDB-lite"/>
    </source>
</evidence>
<sequence>MSLERLRVYARDPDLVNRGPLPWQNVTLDLLWSGVSSFSLTCAASDRVRERIAPGWGVIVTLDDRILLTGQIEESGPREWSADTGDLAGEGTVSVSGADDLAVVAGELAYPDPRLTAADQGEGSDRRSGAAETVVKGFVSANIGDSRTTARRGAARTREVEVAPDLGRGAQVTHSARFEPLMEVVRACSGGLGARVTQQGDRLVFDVVEPVDRSASARFSRELGNLRSMRWQRAMPTSTHVVVLAEDEEENTLVREYGDTGAAEEWRMTSRSLHSANRVEEADELDAAGAAQLADARRAPVLEAQLVDTARCAFGRDYFLGDTVALEPVPGVRFTDPVTEVRISADAGSGELEITPAIGGPPGDSADDTEQERLLRRALRRIAALERKA</sequence>
<evidence type="ECO:0000313" key="4">
    <source>
        <dbReference type="Proteomes" id="UP001055940"/>
    </source>
</evidence>
<feature type="domain" description="Gp28/Gp37-like" evidence="2">
    <location>
        <begin position="7"/>
        <end position="359"/>
    </location>
</feature>
<protein>
    <submittedName>
        <fullName evidence="3">Siphovirus ReqiPepy6 Gp37-like family protein</fullName>
    </submittedName>
</protein>
<dbReference type="Proteomes" id="UP001055940">
    <property type="component" value="Chromosome"/>
</dbReference>
<name>A0ABY5DAR6_9ACTN</name>
<organism evidence="3 4">
    <name type="scientific">Nocardiopsis exhalans</name>
    <dbReference type="NCBI Taxonomy" id="163604"/>
    <lineage>
        <taxon>Bacteria</taxon>
        <taxon>Bacillati</taxon>
        <taxon>Actinomycetota</taxon>
        <taxon>Actinomycetes</taxon>
        <taxon>Streptosporangiales</taxon>
        <taxon>Nocardiopsidaceae</taxon>
        <taxon>Nocardiopsis</taxon>
    </lineage>
</organism>
<accession>A0ABY5DAR6</accession>
<keyword evidence="4" id="KW-1185">Reference proteome</keyword>
<dbReference type="InterPro" id="IPR029432">
    <property type="entry name" value="Gp28/Gp37-like_dom"/>
</dbReference>
<gene>
    <name evidence="3" type="ORF">NE857_05580</name>
</gene>